<organism evidence="1 2">
    <name type="scientific">Toxocara canis</name>
    <name type="common">Canine roundworm</name>
    <dbReference type="NCBI Taxonomy" id="6265"/>
    <lineage>
        <taxon>Eukaryota</taxon>
        <taxon>Metazoa</taxon>
        <taxon>Ecdysozoa</taxon>
        <taxon>Nematoda</taxon>
        <taxon>Chromadorea</taxon>
        <taxon>Rhabditida</taxon>
        <taxon>Spirurina</taxon>
        <taxon>Ascaridomorpha</taxon>
        <taxon>Ascaridoidea</taxon>
        <taxon>Toxocaridae</taxon>
        <taxon>Toxocara</taxon>
    </lineage>
</organism>
<dbReference type="Proteomes" id="UP000031036">
    <property type="component" value="Unassembled WGS sequence"/>
</dbReference>
<proteinExistence type="predicted"/>
<gene>
    <name evidence="1" type="ORF">Tcan_01109</name>
</gene>
<keyword evidence="2" id="KW-1185">Reference proteome</keyword>
<feature type="non-terminal residue" evidence="1">
    <location>
        <position position="118"/>
    </location>
</feature>
<reference evidence="1 2" key="1">
    <citation type="submission" date="2014-11" db="EMBL/GenBank/DDBJ databases">
        <title>Genetic blueprint of the zoonotic pathogen Toxocara canis.</title>
        <authorList>
            <person name="Zhu X.-Q."/>
            <person name="Korhonen P.K."/>
            <person name="Cai H."/>
            <person name="Young N.D."/>
            <person name="Nejsum P."/>
            <person name="von Samson-Himmelstjerna G."/>
            <person name="Boag P.R."/>
            <person name="Tan P."/>
            <person name="Li Q."/>
            <person name="Min J."/>
            <person name="Yang Y."/>
            <person name="Wang X."/>
            <person name="Fang X."/>
            <person name="Hall R.S."/>
            <person name="Hofmann A."/>
            <person name="Sternberg P.W."/>
            <person name="Jex A.R."/>
            <person name="Gasser R.B."/>
        </authorList>
    </citation>
    <scope>NUCLEOTIDE SEQUENCE [LARGE SCALE GENOMIC DNA]</scope>
    <source>
        <strain evidence="1">PN_DK_2014</strain>
    </source>
</reference>
<evidence type="ECO:0000313" key="2">
    <source>
        <dbReference type="Proteomes" id="UP000031036"/>
    </source>
</evidence>
<accession>A0A0B2UPX6</accession>
<comment type="caution">
    <text evidence="1">The sequence shown here is derived from an EMBL/GenBank/DDBJ whole genome shotgun (WGS) entry which is preliminary data.</text>
</comment>
<sequence>MVYESSLFPTKRGGVMRPRQFSLISFSRRLRSFLCENLETNRYLCAWTLLNANVTYVVDLSFFQDTHIVVVRVNCAVEPCRKQQVAPLITVENGKTRKDTACTVLAVFPLHRLPPPTK</sequence>
<dbReference type="EMBL" id="JPKZ01022590">
    <property type="protein sequence ID" value="KHN71197.1"/>
    <property type="molecule type" value="Genomic_DNA"/>
</dbReference>
<protein>
    <submittedName>
        <fullName evidence="1">Uncharacterized protein</fullName>
    </submittedName>
</protein>
<name>A0A0B2UPX6_TOXCA</name>
<dbReference type="AlphaFoldDB" id="A0A0B2UPX6"/>
<evidence type="ECO:0000313" key="1">
    <source>
        <dbReference type="EMBL" id="KHN71197.1"/>
    </source>
</evidence>